<name>A0ACA9MSD2_9GLOM</name>
<evidence type="ECO:0000313" key="2">
    <source>
        <dbReference type="Proteomes" id="UP000789920"/>
    </source>
</evidence>
<keyword evidence="2" id="KW-1185">Reference proteome</keyword>
<gene>
    <name evidence="1" type="ORF">RPERSI_LOCUS6303</name>
</gene>
<dbReference type="EMBL" id="CAJVQC010009941">
    <property type="protein sequence ID" value="CAG8610865.1"/>
    <property type="molecule type" value="Genomic_DNA"/>
</dbReference>
<proteinExistence type="predicted"/>
<comment type="caution">
    <text evidence="1">The sequence shown here is derived from an EMBL/GenBank/DDBJ whole genome shotgun (WGS) entry which is preliminary data.</text>
</comment>
<sequence length="199" mass="23201">MSNTYSNYDLSVLVDCLKQTGHQSYKSFLINERNYIVANPPYSDAWRKLKNPSFCVHHGKLCPNEAIYSDELQEQVLEHFWEGIIQEHKIQEQVLEHFWEGIIQECKIGSDSNFNKSRKSHSNKQVINVLVNYDWMIREPSYRKSQDQPLCVSQIPQRKSSRIPRLASAETSVQSRSALNDVSNLFSPVTYQDIKEFND</sequence>
<accession>A0ACA9MSD2</accession>
<feature type="non-terminal residue" evidence="1">
    <location>
        <position position="199"/>
    </location>
</feature>
<evidence type="ECO:0000313" key="1">
    <source>
        <dbReference type="EMBL" id="CAG8610865.1"/>
    </source>
</evidence>
<protein>
    <submittedName>
        <fullName evidence="1">10013_t:CDS:1</fullName>
    </submittedName>
</protein>
<dbReference type="Proteomes" id="UP000789920">
    <property type="component" value="Unassembled WGS sequence"/>
</dbReference>
<reference evidence="1" key="1">
    <citation type="submission" date="2021-06" db="EMBL/GenBank/DDBJ databases">
        <authorList>
            <person name="Kallberg Y."/>
            <person name="Tangrot J."/>
            <person name="Rosling A."/>
        </authorList>
    </citation>
    <scope>NUCLEOTIDE SEQUENCE</scope>
    <source>
        <strain evidence="1">MA461A</strain>
    </source>
</reference>
<organism evidence="1 2">
    <name type="scientific">Racocetra persica</name>
    <dbReference type="NCBI Taxonomy" id="160502"/>
    <lineage>
        <taxon>Eukaryota</taxon>
        <taxon>Fungi</taxon>
        <taxon>Fungi incertae sedis</taxon>
        <taxon>Mucoromycota</taxon>
        <taxon>Glomeromycotina</taxon>
        <taxon>Glomeromycetes</taxon>
        <taxon>Diversisporales</taxon>
        <taxon>Gigasporaceae</taxon>
        <taxon>Racocetra</taxon>
    </lineage>
</organism>